<evidence type="ECO:0000313" key="2">
    <source>
        <dbReference type="EMBL" id="ODV62410.1"/>
    </source>
</evidence>
<feature type="transmembrane region" description="Helical" evidence="1">
    <location>
        <begin position="20"/>
        <end position="39"/>
    </location>
</feature>
<keyword evidence="3" id="KW-1185">Reference proteome</keyword>
<accession>A0A1D2VLA3</accession>
<proteinExistence type="predicted"/>
<dbReference type="AlphaFoldDB" id="A0A1D2VLA3"/>
<evidence type="ECO:0000313" key="3">
    <source>
        <dbReference type="Proteomes" id="UP000095038"/>
    </source>
</evidence>
<name>A0A1D2VLA3_9ASCO</name>
<keyword evidence="1" id="KW-0812">Transmembrane</keyword>
<gene>
    <name evidence="2" type="ORF">ASCRUDRAFT_134816</name>
</gene>
<evidence type="ECO:0000256" key="1">
    <source>
        <dbReference type="SAM" id="Phobius"/>
    </source>
</evidence>
<protein>
    <submittedName>
        <fullName evidence="2">Uncharacterized protein</fullName>
    </submittedName>
</protein>
<reference evidence="3" key="1">
    <citation type="submission" date="2016-05" db="EMBL/GenBank/DDBJ databases">
        <title>Comparative genomics of biotechnologically important yeasts.</title>
        <authorList>
            <consortium name="DOE Joint Genome Institute"/>
            <person name="Riley R."/>
            <person name="Haridas S."/>
            <person name="Wolfe K.H."/>
            <person name="Lopes M.R."/>
            <person name="Hittinger C.T."/>
            <person name="Goker M."/>
            <person name="Salamov A."/>
            <person name="Wisecaver J."/>
            <person name="Long T.M."/>
            <person name="Aerts A.L."/>
            <person name="Barry K."/>
            <person name="Choi C."/>
            <person name="Clum A."/>
            <person name="Coughlan A.Y."/>
            <person name="Deshpande S."/>
            <person name="Douglass A.P."/>
            <person name="Hanson S.J."/>
            <person name="Klenk H.-P."/>
            <person name="Labutti K."/>
            <person name="Lapidus A."/>
            <person name="Lindquist E."/>
            <person name="Lipzen A."/>
            <person name="Meier-Kolthoff J.P."/>
            <person name="Ohm R.A."/>
            <person name="Otillar R.P."/>
            <person name="Pangilinan J."/>
            <person name="Peng Y."/>
            <person name="Rokas A."/>
            <person name="Rosa C.A."/>
            <person name="Scheuner C."/>
            <person name="Sibirny A.A."/>
            <person name="Slot J.C."/>
            <person name="Stielow J.B."/>
            <person name="Sun H."/>
            <person name="Kurtzman C.P."/>
            <person name="Blackwell M."/>
            <person name="Grigoriev I.V."/>
            <person name="Jeffries T.W."/>
        </authorList>
    </citation>
    <scope>NUCLEOTIDE SEQUENCE [LARGE SCALE GENOMIC DNA]</scope>
    <source>
        <strain evidence="3">DSM 1968</strain>
    </source>
</reference>
<dbReference type="RefSeq" id="XP_020048717.1">
    <property type="nucleotide sequence ID" value="XM_020189081.1"/>
</dbReference>
<organism evidence="2 3">
    <name type="scientific">Ascoidea rubescens DSM 1968</name>
    <dbReference type="NCBI Taxonomy" id="1344418"/>
    <lineage>
        <taxon>Eukaryota</taxon>
        <taxon>Fungi</taxon>
        <taxon>Dikarya</taxon>
        <taxon>Ascomycota</taxon>
        <taxon>Saccharomycotina</taxon>
        <taxon>Saccharomycetes</taxon>
        <taxon>Ascoideaceae</taxon>
        <taxon>Ascoidea</taxon>
    </lineage>
</organism>
<sequence>MLGWGGSCRGAELSNSPCCWCCWAIVLISFSYFVCFLVLAPGPTYPSFCFLSWLSCSAVSNLSYQLLHSSPSIY</sequence>
<dbReference type="GeneID" id="30962717"/>
<dbReference type="EMBL" id="KV454477">
    <property type="protein sequence ID" value="ODV62410.1"/>
    <property type="molecule type" value="Genomic_DNA"/>
</dbReference>
<dbReference type="InParanoid" id="A0A1D2VLA3"/>
<dbReference type="Proteomes" id="UP000095038">
    <property type="component" value="Unassembled WGS sequence"/>
</dbReference>
<keyword evidence="1" id="KW-0472">Membrane</keyword>
<keyword evidence="1" id="KW-1133">Transmembrane helix</keyword>